<dbReference type="EMBL" id="JBBBZM010000168">
    <property type="protein sequence ID" value="KAL0632449.1"/>
    <property type="molecule type" value="Genomic_DNA"/>
</dbReference>
<gene>
    <name evidence="1" type="ORF">Q9L58_008668</name>
</gene>
<keyword evidence="2" id="KW-1185">Reference proteome</keyword>
<evidence type="ECO:0000313" key="2">
    <source>
        <dbReference type="Proteomes" id="UP001447188"/>
    </source>
</evidence>
<name>A0ABR3G920_9PEZI</name>
<reference evidence="1 2" key="1">
    <citation type="submission" date="2024-02" db="EMBL/GenBank/DDBJ databases">
        <title>Discinaceae phylogenomics.</title>
        <authorList>
            <person name="Dirks A.C."/>
            <person name="James T.Y."/>
        </authorList>
    </citation>
    <scope>NUCLEOTIDE SEQUENCE [LARGE SCALE GENOMIC DNA]</scope>
    <source>
        <strain evidence="1 2">ACD0624</strain>
    </source>
</reference>
<proteinExistence type="predicted"/>
<sequence>MSNSNPPTEQAPAPPAPPMNIIEATIPAIDATQTVIKPHGCQLPPHLTNLLIEEAFGGNHYSSLPFQRTILIPEAAFVKDMGCLVPRFADIDSAELIVRSLFTRLINAVSYERNDSSALLHLLIPCYQLREPYMDAIRALDPRVTLASRQRYHTPRLHHYMDRTTPKLCTLKEKHQLAIIAYQTYIINYLRSQRASERTYQATLISLQKSQLSAAQKIGVLHTRLRADLEDHQRGIIQTNELISALKKTRQAEFAANPTDSGRLVTLRKFQAHSLIHQATMVTNAQNISRVEERMRSMIAARQVYVYKTAREIAGLEAKHDQDLAKYRAEMREQVTSLMGLVYCQHEELALVRMQLMGEVSAACQKVVALGAVAAGSSTGIFPLLLPTL</sequence>
<organism evidence="1 2">
    <name type="scientific">Discina gigas</name>
    <dbReference type="NCBI Taxonomy" id="1032678"/>
    <lineage>
        <taxon>Eukaryota</taxon>
        <taxon>Fungi</taxon>
        <taxon>Dikarya</taxon>
        <taxon>Ascomycota</taxon>
        <taxon>Pezizomycotina</taxon>
        <taxon>Pezizomycetes</taxon>
        <taxon>Pezizales</taxon>
        <taxon>Discinaceae</taxon>
        <taxon>Discina</taxon>
    </lineage>
</organism>
<evidence type="ECO:0000313" key="1">
    <source>
        <dbReference type="EMBL" id="KAL0632449.1"/>
    </source>
</evidence>
<comment type="caution">
    <text evidence="1">The sequence shown here is derived from an EMBL/GenBank/DDBJ whole genome shotgun (WGS) entry which is preliminary data.</text>
</comment>
<protein>
    <submittedName>
        <fullName evidence="1">Uncharacterized protein</fullName>
    </submittedName>
</protein>
<accession>A0ABR3G920</accession>
<dbReference type="Proteomes" id="UP001447188">
    <property type="component" value="Unassembled WGS sequence"/>
</dbReference>